<evidence type="ECO:0000256" key="3">
    <source>
        <dbReference type="PROSITE-ProRule" id="PRU00723"/>
    </source>
</evidence>
<feature type="compositionally biased region" description="Polar residues" evidence="5">
    <location>
        <begin position="159"/>
        <end position="168"/>
    </location>
</feature>
<evidence type="ECO:0008006" key="10">
    <source>
        <dbReference type="Google" id="ProtNLM"/>
    </source>
</evidence>
<dbReference type="InterPro" id="IPR045137">
    <property type="entry name" value="RBM26/27"/>
</dbReference>
<keyword evidence="1 2" id="KW-0694">RNA-binding</keyword>
<dbReference type="CDD" id="cd12257">
    <property type="entry name" value="RRM1_RBM26_like"/>
    <property type="match status" value="1"/>
</dbReference>
<feature type="coiled-coil region" evidence="4">
    <location>
        <begin position="669"/>
        <end position="707"/>
    </location>
</feature>
<evidence type="ECO:0000256" key="4">
    <source>
        <dbReference type="SAM" id="Coils"/>
    </source>
</evidence>
<evidence type="ECO:0000256" key="5">
    <source>
        <dbReference type="SAM" id="MobiDB-lite"/>
    </source>
</evidence>
<organism evidence="8 9">
    <name type="scientific">Zingiber officinale</name>
    <name type="common">Ginger</name>
    <name type="synonym">Amomum zingiber</name>
    <dbReference type="NCBI Taxonomy" id="94328"/>
    <lineage>
        <taxon>Eukaryota</taxon>
        <taxon>Viridiplantae</taxon>
        <taxon>Streptophyta</taxon>
        <taxon>Embryophyta</taxon>
        <taxon>Tracheophyta</taxon>
        <taxon>Spermatophyta</taxon>
        <taxon>Magnoliopsida</taxon>
        <taxon>Liliopsida</taxon>
        <taxon>Zingiberales</taxon>
        <taxon>Zingiberaceae</taxon>
        <taxon>Zingiber</taxon>
    </lineage>
</organism>
<name>A0A8J5HF07_ZINOF</name>
<protein>
    <recommendedName>
        <fullName evidence="10">Zinc finger CCCH domain-containing protein 41</fullName>
    </recommendedName>
</protein>
<evidence type="ECO:0000259" key="7">
    <source>
        <dbReference type="PROSITE" id="PS50103"/>
    </source>
</evidence>
<evidence type="ECO:0000313" key="8">
    <source>
        <dbReference type="EMBL" id="KAG6516399.1"/>
    </source>
</evidence>
<dbReference type="SMART" id="SM00360">
    <property type="entry name" value="RRM"/>
    <property type="match status" value="1"/>
</dbReference>
<feature type="compositionally biased region" description="Acidic residues" evidence="5">
    <location>
        <begin position="71"/>
        <end position="83"/>
    </location>
</feature>
<evidence type="ECO:0000313" key="9">
    <source>
        <dbReference type="Proteomes" id="UP000734854"/>
    </source>
</evidence>
<evidence type="ECO:0000256" key="1">
    <source>
        <dbReference type="ARBA" id="ARBA00022884"/>
    </source>
</evidence>
<dbReference type="GO" id="GO:0003723">
    <property type="term" value="F:RNA binding"/>
    <property type="evidence" value="ECO:0007669"/>
    <property type="project" value="UniProtKB-UniRule"/>
</dbReference>
<feature type="domain" description="C3H1-type" evidence="7">
    <location>
        <begin position="275"/>
        <end position="303"/>
    </location>
</feature>
<dbReference type="GO" id="GO:0008270">
    <property type="term" value="F:zinc ion binding"/>
    <property type="evidence" value="ECO:0007669"/>
    <property type="project" value="UniProtKB-KW"/>
</dbReference>
<dbReference type="Gene3D" id="3.30.70.330">
    <property type="match status" value="1"/>
</dbReference>
<feature type="region of interest" description="Disordered" evidence="5">
    <location>
        <begin position="722"/>
        <end position="741"/>
    </location>
</feature>
<keyword evidence="3" id="KW-0862">Zinc</keyword>
<feature type="region of interest" description="Disordered" evidence="5">
    <location>
        <begin position="151"/>
        <end position="180"/>
    </location>
</feature>
<evidence type="ECO:0000256" key="2">
    <source>
        <dbReference type="PROSITE-ProRule" id="PRU00176"/>
    </source>
</evidence>
<keyword evidence="9" id="KW-1185">Reference proteome</keyword>
<dbReference type="GO" id="GO:0005634">
    <property type="term" value="C:nucleus"/>
    <property type="evidence" value="ECO:0007669"/>
    <property type="project" value="TreeGrafter"/>
</dbReference>
<dbReference type="Proteomes" id="UP000734854">
    <property type="component" value="Unassembled WGS sequence"/>
</dbReference>
<sequence length="1035" mass="114370">MSTASGISRGAKNYSTRILRALEEASIIKVDQNIDIVEKFDLSFPPYVNTVQLRNKLPSERNYSMSSESVNDTEDLEASDEDDDRNHKHRRKEVQSISFDDDVQDLPMQRMNRRRSKLFDSRKNFHDSANNGNLENFSNFDKRRLSLPPLTPQFGSRGRINQTPQIDTFPNFDKSAPTGRPLVGRGRNIFSLSQQDSRFNPLDALDFPSQVVSQGLHTHASLFGTGIPSVVSAQNSSWGAFGFVNGINNRILDPLQPLGLQGALQPAITPWLNMGMPHQRCRDFDEQGYCLRGDICPMEHGVNRIVIEDVQLIVLVARIVGMVILFNNLVSFDLYLILLFNLQSLSQFNLSLSDRNLHALGIQAGQRSLPSASVPPVPSASSSKLVPAKDGKLLLPEDSLKLNVVSSSSGFVEADVYDPDQPLWNNGCQGTSETTVMLSLENNDAPLWNVDSSTHSSVQDQIDHSSRSELGSKTINNAGTTNLLSDEIKVVNENSAVKASASVPEKQFNAEMSKKPMPQKASRTLYVHSIPQKDNTRDALLSHFQKFGVVVDIYIPQNSEKAFVQFLKREEAEAALKAPDAVMGNRFIKLWWANRDRALKGQKSFPPKVPPSSSIGVGYFPYRSLATEKEKEDLSSTLPHGSKLATSEVVVSIPVPKSSANTSVITYMGKKKLDSLEALKEELRKKQENLALKRDEFRLQLEKFEKQAVLVKMDEETLEPTSKRLKKDLSNEGAKTEPSRALNIPEGAQEDINNTQEVRKLVDATASCTAKSNTTIMGNSSKEQTGHQHLSKLSTCSLDNQSTSFRVLPPLPDGLTNVDGLRDHFALFGDLSSVALEEPEEGRENVGMKMPENFCARVTFSSCDSAERAYTMGKIWQDNSLQFMWLNDPSHGINCNTQEVLELPGSSNVGVEVEPGTSVNSPGTQRNSADTAQSELMVYADEKSSLSVDDGHSHCNDGSVAPLMASHSKYGIESYGAFSSMQWITSDKVTDIVIKLSLVATYRSIFTFFPSALAADSVYVDSRTDIRKLPDSGDE</sequence>
<comment type="caution">
    <text evidence="8">The sequence shown here is derived from an EMBL/GenBank/DDBJ whole genome shotgun (WGS) entry which is preliminary data.</text>
</comment>
<dbReference type="AlphaFoldDB" id="A0A8J5HF07"/>
<feature type="zinc finger region" description="C3H1-type" evidence="3">
    <location>
        <begin position="275"/>
        <end position="303"/>
    </location>
</feature>
<gene>
    <name evidence="8" type="ORF">ZIOFF_026858</name>
</gene>
<dbReference type="PROSITE" id="PS50102">
    <property type="entry name" value="RRM"/>
    <property type="match status" value="1"/>
</dbReference>
<accession>A0A8J5HF07</accession>
<evidence type="ECO:0000259" key="6">
    <source>
        <dbReference type="PROSITE" id="PS50102"/>
    </source>
</evidence>
<dbReference type="PROSITE" id="PS50103">
    <property type="entry name" value="ZF_C3H1"/>
    <property type="match status" value="1"/>
</dbReference>
<feature type="domain" description="RRM" evidence="6">
    <location>
        <begin position="523"/>
        <end position="595"/>
    </location>
</feature>
<dbReference type="SUPFAM" id="SSF54928">
    <property type="entry name" value="RNA-binding domain, RBD"/>
    <property type="match status" value="1"/>
</dbReference>
<dbReference type="InterPro" id="IPR000504">
    <property type="entry name" value="RRM_dom"/>
</dbReference>
<feature type="compositionally biased region" description="Basic and acidic residues" evidence="5">
    <location>
        <begin position="727"/>
        <end position="738"/>
    </location>
</feature>
<proteinExistence type="predicted"/>
<dbReference type="EMBL" id="JACMSC010000007">
    <property type="protein sequence ID" value="KAG6516399.1"/>
    <property type="molecule type" value="Genomic_DNA"/>
</dbReference>
<keyword evidence="3" id="KW-0863">Zinc-finger</keyword>
<dbReference type="PANTHER" id="PTHR14398">
    <property type="entry name" value="RNA RECOGNITION RRM/RNP DOMAIN"/>
    <property type="match status" value="1"/>
</dbReference>
<dbReference type="InterPro" id="IPR012677">
    <property type="entry name" value="Nucleotide-bd_a/b_plait_sf"/>
</dbReference>
<keyword evidence="3" id="KW-0479">Metal-binding</keyword>
<reference evidence="8 9" key="1">
    <citation type="submission" date="2020-08" db="EMBL/GenBank/DDBJ databases">
        <title>Plant Genome Project.</title>
        <authorList>
            <person name="Zhang R.-G."/>
        </authorList>
    </citation>
    <scope>NUCLEOTIDE SEQUENCE [LARGE SCALE GENOMIC DNA]</scope>
    <source>
        <tissue evidence="8">Rhizome</tissue>
    </source>
</reference>
<dbReference type="InterPro" id="IPR035979">
    <property type="entry name" value="RBD_domain_sf"/>
</dbReference>
<dbReference type="FunFam" id="3.30.70.330:FF:000719">
    <property type="entry name" value="Predicted protein"/>
    <property type="match status" value="1"/>
</dbReference>
<dbReference type="PANTHER" id="PTHR14398:SF0">
    <property type="entry name" value="ZINC FINGER PROTEIN SWM"/>
    <property type="match status" value="1"/>
</dbReference>
<dbReference type="InterPro" id="IPR000571">
    <property type="entry name" value="Znf_CCCH"/>
</dbReference>
<dbReference type="Pfam" id="PF00076">
    <property type="entry name" value="RRM_1"/>
    <property type="match status" value="1"/>
</dbReference>
<keyword evidence="4" id="KW-0175">Coiled coil</keyword>
<feature type="region of interest" description="Disordered" evidence="5">
    <location>
        <begin position="62"/>
        <end position="96"/>
    </location>
</feature>